<dbReference type="SUPFAM" id="SSF57667">
    <property type="entry name" value="beta-beta-alpha zinc fingers"/>
    <property type="match status" value="1"/>
</dbReference>
<keyword evidence="3" id="KW-0862">Zinc</keyword>
<dbReference type="InParanoid" id="E2BA42"/>
<sequence length="506" mass="57355">MEKDILVTCPYNKSHRIRRYKLMSHVAKCKKQSDTTNKVACPLNSTHIVDRNDIKNHLASCSNLGSLVQSNVEKEIDTVSIVDTDTHKIDENWDLAPEFPTYDPMTSSASKNVLRCVNGLTKSERKKFRMNERVRVANLNGESSTVKQIPLLHEEKIREIPLRPPYGTAQTLLNNVTVSQNSNKSAYEKDPAINTQATTSAIEGLHDLHDLHRFTQTFNDEIFSNYEPDDNLKNNTFISNECHVTFEDSMKTNNTFMQKLLELSAANNDVSYRSFNSPGPSTRYEPAGFGREEKSFSLIDRNQEAKNEKEQKDAVIEVDASCDIFGINNSKKTELTENAWNTSERTTDKLLNLLIDKTEKIKLIEKTKRNEERGGNRNSGSSKLENILCELNDRLDYLTNVQSAAVKQSARLAKEVNDLKQLKSCCNIQSSTNLNKTKISVAANFTKPMSLLETTRSIDHNVSQAIPEFMKSTTLSSYNTSRDDWSDVKDHSELQKLQTPDDFCPH</sequence>
<evidence type="ECO:0000256" key="2">
    <source>
        <dbReference type="ARBA" id="ARBA00022771"/>
    </source>
</evidence>
<dbReference type="Pfam" id="PF05253">
    <property type="entry name" value="zf-U11-48K"/>
    <property type="match status" value="2"/>
</dbReference>
<keyword evidence="6" id="KW-1185">Reference proteome</keyword>
<evidence type="ECO:0000259" key="4">
    <source>
        <dbReference type="PROSITE" id="PS51800"/>
    </source>
</evidence>
<evidence type="ECO:0000256" key="1">
    <source>
        <dbReference type="ARBA" id="ARBA00022723"/>
    </source>
</evidence>
<evidence type="ECO:0000313" key="5">
    <source>
        <dbReference type="EMBL" id="EFN87451.1"/>
    </source>
</evidence>
<protein>
    <submittedName>
        <fullName evidence="5">Gametocyte-specific factor 1</fullName>
    </submittedName>
</protein>
<proteinExistence type="predicted"/>
<feature type="domain" description="CHHC U11-48K-type" evidence="4">
    <location>
        <begin position="6"/>
        <end position="33"/>
    </location>
</feature>
<keyword evidence="1" id="KW-0479">Metal-binding</keyword>
<keyword evidence="2" id="KW-0863">Zinc-finger</keyword>
<evidence type="ECO:0000313" key="6">
    <source>
        <dbReference type="Proteomes" id="UP000008237"/>
    </source>
</evidence>
<dbReference type="GO" id="GO:0008270">
    <property type="term" value="F:zinc ion binding"/>
    <property type="evidence" value="ECO:0007669"/>
    <property type="project" value="UniProtKB-KW"/>
</dbReference>
<dbReference type="OMA" id="FISNECH"/>
<name>E2BA42_HARSA</name>
<accession>E2BA42</accession>
<dbReference type="InterPro" id="IPR036236">
    <property type="entry name" value="Znf_C2H2_sf"/>
</dbReference>
<gene>
    <name evidence="5" type="ORF">EAI_00389</name>
</gene>
<organism evidence="6">
    <name type="scientific">Harpegnathos saltator</name>
    <name type="common">Jerdon's jumping ant</name>
    <dbReference type="NCBI Taxonomy" id="610380"/>
    <lineage>
        <taxon>Eukaryota</taxon>
        <taxon>Metazoa</taxon>
        <taxon>Ecdysozoa</taxon>
        <taxon>Arthropoda</taxon>
        <taxon>Hexapoda</taxon>
        <taxon>Insecta</taxon>
        <taxon>Pterygota</taxon>
        <taxon>Neoptera</taxon>
        <taxon>Endopterygota</taxon>
        <taxon>Hymenoptera</taxon>
        <taxon>Apocrita</taxon>
        <taxon>Aculeata</taxon>
        <taxon>Formicoidea</taxon>
        <taxon>Formicidae</taxon>
        <taxon>Ponerinae</taxon>
        <taxon>Ponerini</taxon>
        <taxon>Harpegnathos</taxon>
    </lineage>
</organism>
<feature type="domain" description="CHHC U11-48K-type" evidence="4">
    <location>
        <begin position="38"/>
        <end position="65"/>
    </location>
</feature>
<evidence type="ECO:0000256" key="3">
    <source>
        <dbReference type="ARBA" id="ARBA00022833"/>
    </source>
</evidence>
<dbReference type="Proteomes" id="UP000008237">
    <property type="component" value="Unassembled WGS sequence"/>
</dbReference>
<reference evidence="5 6" key="1">
    <citation type="journal article" date="2010" name="Science">
        <title>Genomic comparison of the ants Camponotus floridanus and Harpegnathos saltator.</title>
        <authorList>
            <person name="Bonasio R."/>
            <person name="Zhang G."/>
            <person name="Ye C."/>
            <person name="Mutti N.S."/>
            <person name="Fang X."/>
            <person name="Qin N."/>
            <person name="Donahue G."/>
            <person name="Yang P."/>
            <person name="Li Q."/>
            <person name="Li C."/>
            <person name="Zhang P."/>
            <person name="Huang Z."/>
            <person name="Berger S.L."/>
            <person name="Reinberg D."/>
            <person name="Wang J."/>
            <person name="Liebig J."/>
        </authorList>
    </citation>
    <scope>NUCLEOTIDE SEQUENCE [LARGE SCALE GENOMIC DNA]</scope>
    <source>
        <strain evidence="5 6">R22 G/1</strain>
    </source>
</reference>
<dbReference type="EMBL" id="GL446664">
    <property type="protein sequence ID" value="EFN87451.1"/>
    <property type="molecule type" value="Genomic_DNA"/>
</dbReference>
<dbReference type="AlphaFoldDB" id="E2BA42"/>
<dbReference type="InterPro" id="IPR022776">
    <property type="entry name" value="TRM13/UPF0224_CHHC_Znf_dom"/>
</dbReference>
<dbReference type="PROSITE" id="PS51800">
    <property type="entry name" value="ZF_CHHC_U11_48K"/>
    <property type="match status" value="2"/>
</dbReference>
<dbReference type="OrthoDB" id="431557at2759"/>